<dbReference type="PANTHER" id="PTHR33695">
    <property type="entry name" value="LIPOPROTEIN SIGNAL PEPTIDASE"/>
    <property type="match status" value="1"/>
</dbReference>
<feature type="transmembrane region" description="Helical" evidence="7">
    <location>
        <begin position="53"/>
        <end position="71"/>
    </location>
</feature>
<dbReference type="GO" id="GO:0006508">
    <property type="term" value="P:proteolysis"/>
    <property type="evidence" value="ECO:0007669"/>
    <property type="project" value="UniProtKB-KW"/>
</dbReference>
<organism evidence="8">
    <name type="scientific">freshwater metagenome</name>
    <dbReference type="NCBI Taxonomy" id="449393"/>
    <lineage>
        <taxon>unclassified sequences</taxon>
        <taxon>metagenomes</taxon>
        <taxon>ecological metagenomes</taxon>
    </lineage>
</organism>
<keyword evidence="3 7" id="KW-0812">Transmembrane</keyword>
<evidence type="ECO:0000256" key="4">
    <source>
        <dbReference type="ARBA" id="ARBA00022801"/>
    </source>
</evidence>
<proteinExistence type="inferred from homology"/>
<feature type="transmembrane region" description="Helical" evidence="7">
    <location>
        <begin position="78"/>
        <end position="98"/>
    </location>
</feature>
<dbReference type="InterPro" id="IPR001872">
    <property type="entry name" value="Peptidase_A8"/>
</dbReference>
<protein>
    <recommendedName>
        <fullName evidence="9">Lipoprotein signal peptidase</fullName>
    </recommendedName>
</protein>
<keyword evidence="5 7" id="KW-1133">Transmembrane helix</keyword>
<evidence type="ECO:0000256" key="1">
    <source>
        <dbReference type="ARBA" id="ARBA00022475"/>
    </source>
</evidence>
<dbReference type="HAMAP" id="MF_00161">
    <property type="entry name" value="LspA"/>
    <property type="match status" value="1"/>
</dbReference>
<keyword evidence="2" id="KW-0645">Protease</keyword>
<dbReference type="GO" id="GO:0016020">
    <property type="term" value="C:membrane"/>
    <property type="evidence" value="ECO:0007669"/>
    <property type="project" value="InterPro"/>
</dbReference>
<evidence type="ECO:0000256" key="5">
    <source>
        <dbReference type="ARBA" id="ARBA00022989"/>
    </source>
</evidence>
<keyword evidence="4" id="KW-0378">Hydrolase</keyword>
<evidence type="ECO:0000256" key="3">
    <source>
        <dbReference type="ARBA" id="ARBA00022692"/>
    </source>
</evidence>
<evidence type="ECO:0000313" key="8">
    <source>
        <dbReference type="EMBL" id="KGA03811.1"/>
    </source>
</evidence>
<sequence>MTAFLVFLADYLTKFAAVEFLSDGPIKIIGDFVKFELFFNTGAAFSLATSKTLFLSVFAMIVAAGILYFTSRIDSSKWAIGLGLVLGGIFGNLTDRIFRNPGGLQGPVVDWISLPYWPTFNIADSSIVIGAATIVWLIWAQIPSRSVPK</sequence>
<comment type="caution">
    <text evidence="8">The sequence shown here is derived from an EMBL/GenBank/DDBJ whole genome shotgun (WGS) entry which is preliminary data.</text>
</comment>
<feature type="transmembrane region" description="Helical" evidence="7">
    <location>
        <begin position="118"/>
        <end position="139"/>
    </location>
</feature>
<evidence type="ECO:0000256" key="2">
    <source>
        <dbReference type="ARBA" id="ARBA00022670"/>
    </source>
</evidence>
<name>A0A094PP78_9ZZZZ</name>
<evidence type="ECO:0000256" key="7">
    <source>
        <dbReference type="SAM" id="Phobius"/>
    </source>
</evidence>
<reference evidence="8" key="1">
    <citation type="submission" date="2014-05" db="EMBL/GenBank/DDBJ databases">
        <title>Key roles for freshwater Actinobacteria revealed by deep metagenomic sequencing.</title>
        <authorList>
            <person name="Ghai R."/>
            <person name="Mizuno C.M."/>
            <person name="Picazo A."/>
            <person name="Camacho A."/>
            <person name="Rodriguez-Valera F."/>
        </authorList>
    </citation>
    <scope>NUCLEOTIDE SEQUENCE</scope>
</reference>
<dbReference type="NCBIfam" id="TIGR00077">
    <property type="entry name" value="lspA"/>
    <property type="match status" value="1"/>
</dbReference>
<dbReference type="AlphaFoldDB" id="A0A094PP78"/>
<keyword evidence="6 7" id="KW-0472">Membrane</keyword>
<dbReference type="PRINTS" id="PR00781">
    <property type="entry name" value="LIPOSIGPTASE"/>
</dbReference>
<accession>A0A094PP78</accession>
<evidence type="ECO:0000256" key="6">
    <source>
        <dbReference type="ARBA" id="ARBA00023136"/>
    </source>
</evidence>
<dbReference type="GO" id="GO:0004190">
    <property type="term" value="F:aspartic-type endopeptidase activity"/>
    <property type="evidence" value="ECO:0007669"/>
    <property type="project" value="InterPro"/>
</dbReference>
<dbReference type="Pfam" id="PF01252">
    <property type="entry name" value="Peptidase_A8"/>
    <property type="match status" value="1"/>
</dbReference>
<evidence type="ECO:0008006" key="9">
    <source>
        <dbReference type="Google" id="ProtNLM"/>
    </source>
</evidence>
<gene>
    <name evidence="8" type="ORF">GM49_0065</name>
</gene>
<dbReference type="EMBL" id="JNSJ01000001">
    <property type="protein sequence ID" value="KGA03811.1"/>
    <property type="molecule type" value="Genomic_DNA"/>
</dbReference>
<keyword evidence="1" id="KW-1003">Cell membrane</keyword>
<dbReference type="PANTHER" id="PTHR33695:SF1">
    <property type="entry name" value="LIPOPROTEIN SIGNAL PEPTIDASE"/>
    <property type="match status" value="1"/>
</dbReference>